<feature type="region of interest" description="Disordered" evidence="1">
    <location>
        <begin position="324"/>
        <end position="454"/>
    </location>
</feature>
<feature type="region of interest" description="Disordered" evidence="1">
    <location>
        <begin position="18"/>
        <end position="304"/>
    </location>
</feature>
<feature type="compositionally biased region" description="Low complexity" evidence="1">
    <location>
        <begin position="160"/>
        <end position="213"/>
    </location>
</feature>
<dbReference type="EMBL" id="JAUEPS010000047">
    <property type="protein sequence ID" value="KAK0446473.1"/>
    <property type="molecule type" value="Genomic_DNA"/>
</dbReference>
<feature type="compositionally biased region" description="Low complexity" evidence="1">
    <location>
        <begin position="61"/>
        <end position="97"/>
    </location>
</feature>
<proteinExistence type="predicted"/>
<dbReference type="GeneID" id="85361666"/>
<reference evidence="2" key="1">
    <citation type="submission" date="2023-06" db="EMBL/GenBank/DDBJ databases">
        <authorList>
            <consortium name="Lawrence Berkeley National Laboratory"/>
            <person name="Ahrendt S."/>
            <person name="Sahu N."/>
            <person name="Indic B."/>
            <person name="Wong-Bajracharya J."/>
            <person name="Merenyi Z."/>
            <person name="Ke H.-M."/>
            <person name="Monk M."/>
            <person name="Kocsube S."/>
            <person name="Drula E."/>
            <person name="Lipzen A."/>
            <person name="Balint B."/>
            <person name="Henrissat B."/>
            <person name="Andreopoulos B."/>
            <person name="Martin F.M."/>
            <person name="Harder C.B."/>
            <person name="Rigling D."/>
            <person name="Ford K.L."/>
            <person name="Foster G.D."/>
            <person name="Pangilinan J."/>
            <person name="Papanicolaou A."/>
            <person name="Barry K."/>
            <person name="LaButti K."/>
            <person name="Viragh M."/>
            <person name="Koriabine M."/>
            <person name="Yan M."/>
            <person name="Riley R."/>
            <person name="Champramary S."/>
            <person name="Plett K.L."/>
            <person name="Tsai I.J."/>
            <person name="Slot J."/>
            <person name="Sipos G."/>
            <person name="Plett J."/>
            <person name="Nagy L.G."/>
            <person name="Grigoriev I.V."/>
        </authorList>
    </citation>
    <scope>NUCLEOTIDE SEQUENCE</scope>
    <source>
        <strain evidence="2">CCBAS 213</strain>
    </source>
</reference>
<sequence length="488" mass="51139">MIRPLPDERPRQSVANLIGRFEQQNKRQSISASPARSSSVVSHNTGDSAKEEVKEKRDWPPTRSTTSYTTSPSSSWIKPQPSALKSSSSTSTVPISTAIDAPVSPEHSDPKSPLPSKPVLKQSPAPSSYKSPAKALTPKASPGGLASISTPLKPQHTGQSTTSTTSSVRKTVPRTSTATAAARAKTPSRLNQRSKTPPRSTASTTPRARTPSTVRPGSGLFAPTAASLARARDAQAPAPTPKKKTVLSSAVADRLNKPTAASASKARTPAVVPSRGKPATRGVMKPKLPSSGSPRVVKKDGVKGAAAGAAAVVAVAAAVEGVPDEVVDEHAETNGHVTEASAEQVHEDAAGRHEEVQNEAEIHTEPEAHVETEDREDADANHDEAVPVDTPEATVEIEPQNPTSPEGVSVTLPDVEEGSAGERTPVAEKHSHEGLVEREHVSEDPPEETHPSVGNDLEDIVNLLESTSRPVSIVSIPDDVVDIPDESE</sequence>
<keyword evidence="3" id="KW-1185">Reference proteome</keyword>
<feature type="compositionally biased region" description="Low complexity" evidence="1">
    <location>
        <begin position="222"/>
        <end position="237"/>
    </location>
</feature>
<dbReference type="RefSeq" id="XP_060325822.1">
    <property type="nucleotide sequence ID" value="XM_060478118.1"/>
</dbReference>
<accession>A0AA39JTU0</accession>
<gene>
    <name evidence="2" type="ORF">EV420DRAFT_1648153</name>
</gene>
<evidence type="ECO:0000256" key="1">
    <source>
        <dbReference type="SAM" id="MobiDB-lite"/>
    </source>
</evidence>
<evidence type="ECO:0000313" key="3">
    <source>
        <dbReference type="Proteomes" id="UP001175211"/>
    </source>
</evidence>
<feature type="compositionally biased region" description="Low complexity" evidence="1">
    <location>
        <begin position="117"/>
        <end position="135"/>
    </location>
</feature>
<name>A0AA39JTU0_ARMTA</name>
<feature type="compositionally biased region" description="Basic and acidic residues" evidence="1">
    <location>
        <begin position="344"/>
        <end position="385"/>
    </location>
</feature>
<comment type="caution">
    <text evidence="2">The sequence shown here is derived from an EMBL/GenBank/DDBJ whole genome shotgun (WGS) entry which is preliminary data.</text>
</comment>
<feature type="compositionally biased region" description="Basic and acidic residues" evidence="1">
    <location>
        <begin position="48"/>
        <end position="60"/>
    </location>
</feature>
<dbReference type="Proteomes" id="UP001175211">
    <property type="component" value="Unassembled WGS sequence"/>
</dbReference>
<evidence type="ECO:0000313" key="2">
    <source>
        <dbReference type="EMBL" id="KAK0446473.1"/>
    </source>
</evidence>
<feature type="compositionally biased region" description="Basic and acidic residues" evidence="1">
    <location>
        <begin position="425"/>
        <end position="450"/>
    </location>
</feature>
<feature type="compositionally biased region" description="Low complexity" evidence="1">
    <location>
        <begin position="29"/>
        <end position="42"/>
    </location>
</feature>
<feature type="compositionally biased region" description="Polar residues" evidence="1">
    <location>
        <begin position="147"/>
        <end position="159"/>
    </location>
</feature>
<dbReference type="AlphaFoldDB" id="A0AA39JTU0"/>
<organism evidence="2 3">
    <name type="scientific">Armillaria tabescens</name>
    <name type="common">Ringless honey mushroom</name>
    <name type="synonym">Agaricus tabescens</name>
    <dbReference type="NCBI Taxonomy" id="1929756"/>
    <lineage>
        <taxon>Eukaryota</taxon>
        <taxon>Fungi</taxon>
        <taxon>Dikarya</taxon>
        <taxon>Basidiomycota</taxon>
        <taxon>Agaricomycotina</taxon>
        <taxon>Agaricomycetes</taxon>
        <taxon>Agaricomycetidae</taxon>
        <taxon>Agaricales</taxon>
        <taxon>Marasmiineae</taxon>
        <taxon>Physalacriaceae</taxon>
        <taxon>Desarmillaria</taxon>
    </lineage>
</organism>
<protein>
    <submittedName>
        <fullName evidence="2">Uncharacterized protein</fullName>
    </submittedName>
</protein>